<dbReference type="OrthoDB" id="5935280at2"/>
<name>A0A1B7XA61_9BACT</name>
<sequence length="103" mass="11848">MRFLGKLWRGEYPLHITFWCVGLGGFFLTVIVIPILLRNISAEPSPLTFVTGAFFIYFWAIIWGVATWKSATKYTGSTFWKYCAKGTLLFFVLGFFVKLFSNI</sequence>
<organism evidence="2 3">
    <name type="scientific">Halodesulfovibrio spirochaetisodalis</name>
    <dbReference type="NCBI Taxonomy" id="1560234"/>
    <lineage>
        <taxon>Bacteria</taxon>
        <taxon>Pseudomonadati</taxon>
        <taxon>Thermodesulfobacteriota</taxon>
        <taxon>Desulfovibrionia</taxon>
        <taxon>Desulfovibrionales</taxon>
        <taxon>Desulfovibrionaceae</taxon>
        <taxon>Halodesulfovibrio</taxon>
    </lineage>
</organism>
<keyword evidence="1" id="KW-0472">Membrane</keyword>
<evidence type="ECO:0000256" key="1">
    <source>
        <dbReference type="SAM" id="Phobius"/>
    </source>
</evidence>
<dbReference type="STRING" id="1560234.SP90_13660"/>
<dbReference type="AlphaFoldDB" id="A0A1B7XA61"/>
<reference evidence="2 3" key="1">
    <citation type="submission" date="2015-01" db="EMBL/GenBank/DDBJ databases">
        <title>Desulfovibrio sp. JC271 draft genome sequence.</title>
        <authorList>
            <person name="Shivani Y."/>
            <person name="Subhash Y."/>
            <person name="Sasikala C."/>
            <person name="Ramana C.V."/>
        </authorList>
    </citation>
    <scope>NUCLEOTIDE SEQUENCE [LARGE SCALE GENOMIC DNA]</scope>
    <source>
        <strain evidence="2 3">JC271</strain>
    </source>
</reference>
<dbReference type="RefSeq" id="WP_066857386.1">
    <property type="nucleotide sequence ID" value="NZ_JXMS01000028.1"/>
</dbReference>
<proteinExistence type="predicted"/>
<protein>
    <submittedName>
        <fullName evidence="2">Uncharacterized protein</fullName>
    </submittedName>
</protein>
<gene>
    <name evidence="2" type="ORF">SP90_13660</name>
</gene>
<feature type="transmembrane region" description="Helical" evidence="1">
    <location>
        <begin position="79"/>
        <end position="100"/>
    </location>
</feature>
<accession>A0A1B7XA61</accession>
<dbReference type="EMBL" id="JXMS01000028">
    <property type="protein sequence ID" value="OBQ46238.1"/>
    <property type="molecule type" value="Genomic_DNA"/>
</dbReference>
<feature type="transmembrane region" description="Helical" evidence="1">
    <location>
        <begin position="12"/>
        <end position="37"/>
    </location>
</feature>
<evidence type="ECO:0000313" key="3">
    <source>
        <dbReference type="Proteomes" id="UP000091979"/>
    </source>
</evidence>
<dbReference type="Proteomes" id="UP000091979">
    <property type="component" value="Unassembled WGS sequence"/>
</dbReference>
<keyword evidence="3" id="KW-1185">Reference proteome</keyword>
<keyword evidence="1" id="KW-1133">Transmembrane helix</keyword>
<feature type="transmembrane region" description="Helical" evidence="1">
    <location>
        <begin position="49"/>
        <end position="67"/>
    </location>
</feature>
<keyword evidence="1" id="KW-0812">Transmembrane</keyword>
<evidence type="ECO:0000313" key="2">
    <source>
        <dbReference type="EMBL" id="OBQ46238.1"/>
    </source>
</evidence>
<comment type="caution">
    <text evidence="2">The sequence shown here is derived from an EMBL/GenBank/DDBJ whole genome shotgun (WGS) entry which is preliminary data.</text>
</comment>